<dbReference type="Proteomes" id="UP000321196">
    <property type="component" value="Unassembled WGS sequence"/>
</dbReference>
<dbReference type="EMBL" id="VRSW01000001">
    <property type="protein sequence ID" value="TXK05670.1"/>
    <property type="molecule type" value="Genomic_DNA"/>
</dbReference>
<accession>A0A5C8HNG1</accession>
<protein>
    <recommendedName>
        <fullName evidence="4">4-hydroxybenzoate polyprenyltransferase</fullName>
    </recommendedName>
</protein>
<keyword evidence="3" id="KW-1185">Reference proteome</keyword>
<dbReference type="AlphaFoldDB" id="A0A5C8HNG1"/>
<evidence type="ECO:0000313" key="3">
    <source>
        <dbReference type="Proteomes" id="UP000321196"/>
    </source>
</evidence>
<keyword evidence="1" id="KW-0812">Transmembrane</keyword>
<evidence type="ECO:0008006" key="4">
    <source>
        <dbReference type="Google" id="ProtNLM"/>
    </source>
</evidence>
<sequence length="73" mass="7499">MTIASAIITTAAEGGHDPLAVMMSTFPAFIIAIAIFGVLALVVASYRNVANRHAPKAEQFAARHGGDAHGSGH</sequence>
<keyword evidence="1" id="KW-0472">Membrane</keyword>
<feature type="transmembrane region" description="Helical" evidence="1">
    <location>
        <begin position="26"/>
        <end position="46"/>
    </location>
</feature>
<name>A0A5C8HNG1_9MICO</name>
<evidence type="ECO:0000313" key="2">
    <source>
        <dbReference type="EMBL" id="TXK05670.1"/>
    </source>
</evidence>
<proteinExistence type="predicted"/>
<keyword evidence="1" id="KW-1133">Transmembrane helix</keyword>
<reference evidence="2 3" key="1">
    <citation type="submission" date="2019-08" db="EMBL/GenBank/DDBJ databases">
        <authorList>
            <person name="Dong K."/>
        </authorList>
    </citation>
    <scope>NUCLEOTIDE SEQUENCE [LARGE SCALE GENOMIC DNA]</scope>
    <source>
        <strain evidence="2 3">M4-8</strain>
    </source>
</reference>
<dbReference type="RefSeq" id="WP_147824481.1">
    <property type="nucleotide sequence ID" value="NZ_BAAARG010000001.1"/>
</dbReference>
<comment type="caution">
    <text evidence="2">The sequence shown here is derived from an EMBL/GenBank/DDBJ whole genome shotgun (WGS) entry which is preliminary data.</text>
</comment>
<gene>
    <name evidence="2" type="ORF">FVP60_01365</name>
</gene>
<evidence type="ECO:0000256" key="1">
    <source>
        <dbReference type="SAM" id="Phobius"/>
    </source>
</evidence>
<organism evidence="2 3">
    <name type="scientific">Microbacterium mitrae</name>
    <dbReference type="NCBI Taxonomy" id="664640"/>
    <lineage>
        <taxon>Bacteria</taxon>
        <taxon>Bacillati</taxon>
        <taxon>Actinomycetota</taxon>
        <taxon>Actinomycetes</taxon>
        <taxon>Micrococcales</taxon>
        <taxon>Microbacteriaceae</taxon>
        <taxon>Microbacterium</taxon>
    </lineage>
</organism>